<dbReference type="KEGG" id="aprs:BI364_01735"/>
<gene>
    <name evidence="1" type="ORF">BI364_01735</name>
</gene>
<protein>
    <submittedName>
        <fullName evidence="1">Uncharacterized protein</fullName>
    </submittedName>
</protein>
<organism evidence="1 2">
    <name type="scientific">Acidihalobacter yilgarnensis</name>
    <dbReference type="NCBI Taxonomy" id="2819280"/>
    <lineage>
        <taxon>Bacteria</taxon>
        <taxon>Pseudomonadati</taxon>
        <taxon>Pseudomonadota</taxon>
        <taxon>Gammaproteobacteria</taxon>
        <taxon>Chromatiales</taxon>
        <taxon>Ectothiorhodospiraceae</taxon>
        <taxon>Acidihalobacter</taxon>
    </lineage>
</organism>
<evidence type="ECO:0000313" key="2">
    <source>
        <dbReference type="Proteomes" id="UP000095401"/>
    </source>
</evidence>
<dbReference type="AlphaFoldDB" id="A0A1D8IKA7"/>
<dbReference type="EMBL" id="CP017415">
    <property type="protein sequence ID" value="AOU96896.1"/>
    <property type="molecule type" value="Genomic_DNA"/>
</dbReference>
<evidence type="ECO:0000313" key="1">
    <source>
        <dbReference type="EMBL" id="AOU96896.1"/>
    </source>
</evidence>
<sequence>MILSELLTYLDHHSGYPILDGSPAETLIKARTNSHANAYAGEIIACLADKLGVDSVDAALDERVRVINSLGRLRLKYMADDAPVDGFRMVEKVIAAIDSAFNEEALAKKGK</sequence>
<accession>A0A1D8IKA7</accession>
<dbReference type="Proteomes" id="UP000095401">
    <property type="component" value="Chromosome"/>
</dbReference>
<name>A0A1D8IKA7_9GAMM</name>
<dbReference type="RefSeq" id="WP_070077288.1">
    <property type="nucleotide sequence ID" value="NZ_CP017415.1"/>
</dbReference>
<proteinExistence type="predicted"/>
<keyword evidence="2" id="KW-1185">Reference proteome</keyword>
<reference evidence="2" key="1">
    <citation type="submission" date="2016-09" db="EMBL/GenBank/DDBJ databases">
        <title>Acidihalobacter prosperus F5.</title>
        <authorList>
            <person name="Khaleque H.N."/>
            <person name="Ramsay J.P."/>
            <person name="Kaksonen A.H."/>
            <person name="Boxall N.J."/>
            <person name="Watkin E.L.J."/>
        </authorList>
    </citation>
    <scope>NUCLEOTIDE SEQUENCE [LARGE SCALE GENOMIC DNA]</scope>
    <source>
        <strain evidence="2">F5</strain>
    </source>
</reference>